<keyword evidence="5 13" id="KW-0812">Transmembrane</keyword>
<dbReference type="EMBL" id="CP072385">
    <property type="protein sequence ID" value="QUC09958.1"/>
    <property type="molecule type" value="Genomic_DNA"/>
</dbReference>
<keyword evidence="10" id="KW-1208">Phospholipid metabolism</keyword>
<dbReference type="PANTHER" id="PTHR14269">
    <property type="entry name" value="CDP-DIACYLGLYCEROL--GLYCEROL-3-PHOSPHATE 3-PHOSPHATIDYLTRANSFERASE-RELATED"/>
    <property type="match status" value="1"/>
</dbReference>
<dbReference type="InterPro" id="IPR000462">
    <property type="entry name" value="CDP-OH_P_trans"/>
</dbReference>
<feature type="transmembrane region" description="Helical" evidence="13">
    <location>
        <begin position="157"/>
        <end position="178"/>
    </location>
</feature>
<dbReference type="GeneID" id="64406786"/>
<dbReference type="UniPathway" id="UPA00085"/>
<keyword evidence="7" id="KW-0443">Lipid metabolism</keyword>
<dbReference type="InterPro" id="IPR048254">
    <property type="entry name" value="CDP_ALCOHOL_P_TRANSF_CS"/>
</dbReference>
<keyword evidence="8 13" id="KW-0472">Membrane</keyword>
<gene>
    <name evidence="15" type="primary">pgsA2</name>
    <name evidence="14" type="synonym">pgsA</name>
    <name evidence="14" type="ORF">J5A53_09005</name>
    <name evidence="15" type="ORF">NCTC12967_01312</name>
</gene>
<dbReference type="GO" id="GO:0016020">
    <property type="term" value="C:membrane"/>
    <property type="evidence" value="ECO:0007669"/>
    <property type="project" value="UniProtKB-SubCell"/>
</dbReference>
<evidence type="ECO:0000256" key="12">
    <source>
        <dbReference type="RuleBase" id="RU003750"/>
    </source>
</evidence>
<keyword evidence="4 12" id="KW-0808">Transferase</keyword>
<evidence type="ECO:0000256" key="1">
    <source>
        <dbReference type="ARBA" id="ARBA00004141"/>
    </source>
</evidence>
<feature type="transmembrane region" description="Helical" evidence="13">
    <location>
        <begin position="81"/>
        <end position="106"/>
    </location>
</feature>
<dbReference type="InterPro" id="IPR004570">
    <property type="entry name" value="Phosphatidylglycerol_P_synth"/>
</dbReference>
<dbReference type="InterPro" id="IPR043130">
    <property type="entry name" value="CDP-OH_PTrfase_TM_dom"/>
</dbReference>
<dbReference type="NCBIfam" id="TIGR00560">
    <property type="entry name" value="pgsA"/>
    <property type="match status" value="1"/>
</dbReference>
<feature type="transmembrane region" description="Helical" evidence="13">
    <location>
        <begin position="134"/>
        <end position="151"/>
    </location>
</feature>
<evidence type="ECO:0000256" key="3">
    <source>
        <dbReference type="ARBA" id="ARBA00022516"/>
    </source>
</evidence>
<dbReference type="EC" id="2.7.8.5" evidence="11"/>
<evidence type="ECO:0000256" key="11">
    <source>
        <dbReference type="NCBIfam" id="TIGR00560"/>
    </source>
</evidence>
<dbReference type="AlphaFoldDB" id="A0A3N4CYJ7"/>
<sequence>MTEPRPSNLNVPNVLTVLRIIMVPLFVVVLFWQPANQGWRFIATGIFVVAMLTDLADGYIARRYNLITDFGKLWDPIADKALTGATFISLSLLGELPWYFTVLILVREWGITWLRATIAKYGIMAANRGGKLKTVTQSLALIVFLAWLPGLPGAVQFLAWVLMWAALILTLVTGADYIREAIRIRARGKQPRRSAE</sequence>
<dbReference type="RefSeq" id="WP_014846414.1">
    <property type="nucleotide sequence ID" value="NZ_CAURRE010000023.1"/>
</dbReference>
<dbReference type="Pfam" id="PF01066">
    <property type="entry name" value="CDP-OH_P_transf"/>
    <property type="match status" value="1"/>
</dbReference>
<accession>A0A3N4CYJ7</accession>
<keyword evidence="9" id="KW-0594">Phospholipid biosynthesis</keyword>
<dbReference type="Gene3D" id="1.20.120.1760">
    <property type="match status" value="1"/>
</dbReference>
<keyword evidence="3" id="KW-0444">Lipid biosynthesis</keyword>
<proteinExistence type="inferred from homology"/>
<keyword evidence="16" id="KW-1185">Reference proteome</keyword>
<feature type="transmembrane region" description="Helical" evidence="13">
    <location>
        <begin position="39"/>
        <end position="61"/>
    </location>
</feature>
<evidence type="ECO:0000256" key="2">
    <source>
        <dbReference type="ARBA" id="ARBA00010441"/>
    </source>
</evidence>
<dbReference type="OMA" id="WSMVYYL"/>
<dbReference type="Proteomes" id="UP000677180">
    <property type="component" value="Chromosome"/>
</dbReference>
<comment type="subcellular location">
    <subcellularLocation>
        <location evidence="1">Membrane</location>
        <topology evidence="1">Multi-pass membrane protein</topology>
    </subcellularLocation>
</comment>
<evidence type="ECO:0000313" key="16">
    <source>
        <dbReference type="Proteomes" id="UP000273044"/>
    </source>
</evidence>
<feature type="transmembrane region" description="Helical" evidence="13">
    <location>
        <begin position="12"/>
        <end position="32"/>
    </location>
</feature>
<reference evidence="14" key="2">
    <citation type="submission" date="2021-03" db="EMBL/GenBank/DDBJ databases">
        <title>Human Oral Microbial Genomes.</title>
        <authorList>
            <person name="Johnston C.D."/>
            <person name="Chen T."/>
            <person name="Dewhirst F.E."/>
        </authorList>
    </citation>
    <scope>NUCLEOTIDE SEQUENCE</scope>
    <source>
        <strain evidence="14">F0714</strain>
    </source>
</reference>
<dbReference type="GO" id="GO:0046474">
    <property type="term" value="P:glycerophospholipid biosynthetic process"/>
    <property type="evidence" value="ECO:0007669"/>
    <property type="project" value="TreeGrafter"/>
</dbReference>
<dbReference type="PANTHER" id="PTHR14269:SF52">
    <property type="entry name" value="PHOSPHATIDYLGLYCEROPHOSPHATE SYNTHASE-RELATED"/>
    <property type="match status" value="1"/>
</dbReference>
<evidence type="ECO:0000256" key="7">
    <source>
        <dbReference type="ARBA" id="ARBA00023098"/>
    </source>
</evidence>
<organism evidence="15 16">
    <name type="scientific">Arachnia propionica</name>
    <dbReference type="NCBI Taxonomy" id="1750"/>
    <lineage>
        <taxon>Bacteria</taxon>
        <taxon>Bacillati</taxon>
        <taxon>Actinomycetota</taxon>
        <taxon>Actinomycetes</taxon>
        <taxon>Propionibacteriales</taxon>
        <taxon>Propionibacteriaceae</taxon>
        <taxon>Arachnia</taxon>
    </lineage>
</organism>
<evidence type="ECO:0000256" key="6">
    <source>
        <dbReference type="ARBA" id="ARBA00022989"/>
    </source>
</evidence>
<dbReference type="Proteomes" id="UP000273044">
    <property type="component" value="Chromosome"/>
</dbReference>
<dbReference type="PIRSF" id="PIRSF000847">
    <property type="entry name" value="Phos_ph_gly_syn"/>
    <property type="match status" value="1"/>
</dbReference>
<dbReference type="EMBL" id="LR134406">
    <property type="protein sequence ID" value="VEH70029.1"/>
    <property type="molecule type" value="Genomic_DNA"/>
</dbReference>
<dbReference type="InterPro" id="IPR050324">
    <property type="entry name" value="CDP-alcohol_PTase-I"/>
</dbReference>
<name>A0A3N4CYJ7_9ACTN</name>
<evidence type="ECO:0000256" key="10">
    <source>
        <dbReference type="ARBA" id="ARBA00023264"/>
    </source>
</evidence>
<evidence type="ECO:0000313" key="14">
    <source>
        <dbReference type="EMBL" id="QUC09958.1"/>
    </source>
</evidence>
<evidence type="ECO:0000256" key="5">
    <source>
        <dbReference type="ARBA" id="ARBA00022692"/>
    </source>
</evidence>
<comment type="similarity">
    <text evidence="2 12">Belongs to the CDP-alcohol phosphatidyltransferase class-I family.</text>
</comment>
<evidence type="ECO:0000313" key="15">
    <source>
        <dbReference type="EMBL" id="VEH70029.1"/>
    </source>
</evidence>
<dbReference type="OrthoDB" id="9796672at2"/>
<protein>
    <recommendedName>
        <fullName evidence="11">CDP-diacylglycerol--glycerol-3-phosphate 3-phosphatidyltransferase</fullName>
        <ecNumber evidence="11">2.7.8.5</ecNumber>
    </recommendedName>
</protein>
<reference evidence="15 16" key="1">
    <citation type="submission" date="2018-12" db="EMBL/GenBank/DDBJ databases">
        <authorList>
            <consortium name="Pathogen Informatics"/>
        </authorList>
    </citation>
    <scope>NUCLEOTIDE SEQUENCE [LARGE SCALE GENOMIC DNA]</scope>
    <source>
        <strain evidence="15 16">NCTC12967</strain>
    </source>
</reference>
<evidence type="ECO:0000256" key="4">
    <source>
        <dbReference type="ARBA" id="ARBA00022679"/>
    </source>
</evidence>
<evidence type="ECO:0000256" key="13">
    <source>
        <dbReference type="SAM" id="Phobius"/>
    </source>
</evidence>
<evidence type="ECO:0000256" key="9">
    <source>
        <dbReference type="ARBA" id="ARBA00023209"/>
    </source>
</evidence>
<dbReference type="PROSITE" id="PS00379">
    <property type="entry name" value="CDP_ALCOHOL_P_TRANSF"/>
    <property type="match status" value="1"/>
</dbReference>
<keyword evidence="6 13" id="KW-1133">Transmembrane helix</keyword>
<evidence type="ECO:0000256" key="8">
    <source>
        <dbReference type="ARBA" id="ARBA00023136"/>
    </source>
</evidence>
<dbReference type="GO" id="GO:0008444">
    <property type="term" value="F:CDP-diacylglycerol-glycerol-3-phosphate 3-phosphatidyltransferase activity"/>
    <property type="evidence" value="ECO:0007669"/>
    <property type="project" value="UniProtKB-UniRule"/>
</dbReference>